<comment type="similarity">
    <text evidence="1">Belongs to the glutaminase PdxT/SNO family.</text>
</comment>
<dbReference type="PROSITE" id="PS01236">
    <property type="entry name" value="PDXT_SNO_1"/>
    <property type="match status" value="1"/>
</dbReference>
<dbReference type="AlphaFoldDB" id="A0A174ZD25"/>
<keyword evidence="5" id="KW-0456">Lyase</keyword>
<comment type="function">
    <text evidence="8">Catalyzes the hydrolysis of glutamine to glutamate and ammonia as part of the biosynthesis of pyridoxal 5'-phosphate. The resulting ammonia molecule is channeled to the active site of PdxS.</text>
</comment>
<evidence type="ECO:0000256" key="7">
    <source>
        <dbReference type="ARBA" id="ARBA00049534"/>
    </source>
</evidence>
<dbReference type="PIRSF" id="PIRSF005639">
    <property type="entry name" value="Glut_amidoT_SNO"/>
    <property type="match status" value="1"/>
</dbReference>
<name>A0A174ZD25_9FIRM</name>
<dbReference type="PANTHER" id="PTHR31559:SF0">
    <property type="entry name" value="PYRIDOXAL 5'-PHOSPHATE SYNTHASE SUBUNIT SNO1-RELATED"/>
    <property type="match status" value="1"/>
</dbReference>
<dbReference type="Gene3D" id="3.40.50.880">
    <property type="match status" value="1"/>
</dbReference>
<evidence type="ECO:0000256" key="2">
    <source>
        <dbReference type="ARBA" id="ARBA00022801"/>
    </source>
</evidence>
<dbReference type="PANTHER" id="PTHR31559">
    <property type="entry name" value="PYRIDOXAL 5'-PHOSPHATE SYNTHASE SUBUNIT SNO"/>
    <property type="match status" value="1"/>
</dbReference>
<accession>A0A174ZD25</accession>
<dbReference type="EC" id="2.6.-.-" evidence="12"/>
<evidence type="ECO:0000313" key="13">
    <source>
        <dbReference type="Proteomes" id="UP000078383"/>
    </source>
</evidence>
<feature type="binding site" evidence="11">
    <location>
        <begin position="47"/>
        <end position="49"/>
    </location>
    <ligand>
        <name>L-glutamine</name>
        <dbReference type="ChEBI" id="CHEBI:58359"/>
    </ligand>
</feature>
<dbReference type="SUPFAM" id="SSF52317">
    <property type="entry name" value="Class I glutamine amidotransferase-like"/>
    <property type="match status" value="1"/>
</dbReference>
<evidence type="ECO:0000256" key="5">
    <source>
        <dbReference type="ARBA" id="ARBA00023239"/>
    </source>
</evidence>
<gene>
    <name evidence="12" type="primary">pdxT</name>
    <name evidence="12" type="ORF">ERS852502_00376</name>
</gene>
<comment type="catalytic activity">
    <reaction evidence="7">
        <text>L-glutamine + H2O = L-glutamate + NH4(+)</text>
        <dbReference type="Rhea" id="RHEA:15889"/>
        <dbReference type="ChEBI" id="CHEBI:15377"/>
        <dbReference type="ChEBI" id="CHEBI:28938"/>
        <dbReference type="ChEBI" id="CHEBI:29985"/>
        <dbReference type="ChEBI" id="CHEBI:58359"/>
        <dbReference type="EC" id="3.5.1.2"/>
    </reaction>
</comment>
<dbReference type="OrthoDB" id="9810320at2"/>
<dbReference type="GO" id="GO:0004359">
    <property type="term" value="F:glutaminase activity"/>
    <property type="evidence" value="ECO:0007669"/>
    <property type="project" value="UniProtKB-EC"/>
</dbReference>
<dbReference type="InterPro" id="IPR029062">
    <property type="entry name" value="Class_I_gatase-like"/>
</dbReference>
<dbReference type="GO" id="GO:0008614">
    <property type="term" value="P:pyridoxine metabolic process"/>
    <property type="evidence" value="ECO:0007669"/>
    <property type="project" value="TreeGrafter"/>
</dbReference>
<proteinExistence type="inferred from homology"/>
<protein>
    <submittedName>
        <fullName evidence="12">Glutamine amidotransferase subunit pdxT</fullName>
        <ecNumber evidence="12">2.6.-.-</ecNumber>
    </submittedName>
</protein>
<feature type="active site" description="Nucleophile" evidence="10">
    <location>
        <position position="79"/>
    </location>
</feature>
<dbReference type="Proteomes" id="UP000078383">
    <property type="component" value="Unassembled WGS sequence"/>
</dbReference>
<dbReference type="GO" id="GO:0016740">
    <property type="term" value="F:transferase activity"/>
    <property type="evidence" value="ECO:0007669"/>
    <property type="project" value="UniProtKB-KW"/>
</dbReference>
<dbReference type="GO" id="GO:0036381">
    <property type="term" value="F:pyridoxal 5'-phosphate synthase (glutamine hydrolysing) activity"/>
    <property type="evidence" value="ECO:0007669"/>
    <property type="project" value="UniProtKB-EC"/>
</dbReference>
<keyword evidence="4 12" id="KW-0315">Glutamine amidotransferase</keyword>
<comment type="subunit">
    <text evidence="9">In the presence of PdxS, forms a dodecamer of heterodimers. Only shows activity in the heterodimer.</text>
</comment>
<keyword evidence="3" id="KW-0663">Pyridoxal phosphate</keyword>
<dbReference type="InterPro" id="IPR002161">
    <property type="entry name" value="PdxT/SNO"/>
</dbReference>
<dbReference type="GO" id="GO:1903600">
    <property type="term" value="C:glutaminase complex"/>
    <property type="evidence" value="ECO:0007669"/>
    <property type="project" value="TreeGrafter"/>
</dbReference>
<evidence type="ECO:0000256" key="3">
    <source>
        <dbReference type="ARBA" id="ARBA00022898"/>
    </source>
</evidence>
<dbReference type="NCBIfam" id="TIGR03800">
    <property type="entry name" value="PLP_synth_Pdx2"/>
    <property type="match status" value="1"/>
</dbReference>
<evidence type="ECO:0000256" key="4">
    <source>
        <dbReference type="ARBA" id="ARBA00022962"/>
    </source>
</evidence>
<dbReference type="PROSITE" id="PS51130">
    <property type="entry name" value="PDXT_SNO_2"/>
    <property type="match status" value="1"/>
</dbReference>
<evidence type="ECO:0000256" key="6">
    <source>
        <dbReference type="ARBA" id="ARBA00047992"/>
    </source>
</evidence>
<evidence type="ECO:0000256" key="9">
    <source>
        <dbReference type="ARBA" id="ARBA00064749"/>
    </source>
</evidence>
<organism evidence="12 13">
    <name type="scientific">[Ruminococcus] torques</name>
    <dbReference type="NCBI Taxonomy" id="33039"/>
    <lineage>
        <taxon>Bacteria</taxon>
        <taxon>Bacillati</taxon>
        <taxon>Bacillota</taxon>
        <taxon>Clostridia</taxon>
        <taxon>Lachnospirales</taxon>
        <taxon>Lachnospiraceae</taxon>
        <taxon>Mediterraneibacter</taxon>
    </lineage>
</organism>
<comment type="catalytic activity">
    <reaction evidence="6">
        <text>aldehydo-D-ribose 5-phosphate + D-glyceraldehyde 3-phosphate + L-glutamine = pyridoxal 5'-phosphate + L-glutamate + phosphate + 3 H2O + H(+)</text>
        <dbReference type="Rhea" id="RHEA:31507"/>
        <dbReference type="ChEBI" id="CHEBI:15377"/>
        <dbReference type="ChEBI" id="CHEBI:15378"/>
        <dbReference type="ChEBI" id="CHEBI:29985"/>
        <dbReference type="ChEBI" id="CHEBI:43474"/>
        <dbReference type="ChEBI" id="CHEBI:58273"/>
        <dbReference type="ChEBI" id="CHEBI:58359"/>
        <dbReference type="ChEBI" id="CHEBI:59776"/>
        <dbReference type="ChEBI" id="CHEBI:597326"/>
        <dbReference type="EC" id="4.3.3.6"/>
    </reaction>
</comment>
<feature type="binding site" evidence="11">
    <location>
        <position position="106"/>
    </location>
    <ligand>
        <name>L-glutamine</name>
        <dbReference type="ChEBI" id="CHEBI:58359"/>
    </ligand>
</feature>
<reference evidence="12 13" key="1">
    <citation type="submission" date="2015-09" db="EMBL/GenBank/DDBJ databases">
        <authorList>
            <consortium name="Pathogen Informatics"/>
        </authorList>
    </citation>
    <scope>NUCLEOTIDE SEQUENCE [LARGE SCALE GENOMIC DNA]</scope>
    <source>
        <strain evidence="12 13">2789STDY5834889</strain>
    </source>
</reference>
<sequence length="192" mass="21218">MTIAVLALQGAFIEHEQMLQKLGVHTIELRQDSDLQKDFDGIILPGGESTVQGKLLHDLNMFEPLKEKIKSGIPVLATCAGMILLASDIAEQDETYFETIPMTVKRNAYGRQLGSFHTNAEAAGIGEIPMTFIRAPFVESVHADASGNTPEILSIVENRIVGVKYKNQIAFAFHPELDQDTRIHEAFLGMIR</sequence>
<evidence type="ECO:0000256" key="1">
    <source>
        <dbReference type="ARBA" id="ARBA00008345"/>
    </source>
</evidence>
<dbReference type="GO" id="GO:0042823">
    <property type="term" value="P:pyridoxal phosphate biosynthetic process"/>
    <property type="evidence" value="ECO:0007669"/>
    <property type="project" value="InterPro"/>
</dbReference>
<feature type="active site" description="Charge relay system" evidence="10">
    <location>
        <position position="174"/>
    </location>
</feature>
<feature type="binding site" evidence="11">
    <location>
        <begin position="133"/>
        <end position="134"/>
    </location>
    <ligand>
        <name>L-glutamine</name>
        <dbReference type="ChEBI" id="CHEBI:58359"/>
    </ligand>
</feature>
<keyword evidence="2" id="KW-0378">Hydrolase</keyword>
<evidence type="ECO:0000256" key="8">
    <source>
        <dbReference type="ARBA" id="ARBA00054599"/>
    </source>
</evidence>
<evidence type="ECO:0000313" key="12">
    <source>
        <dbReference type="EMBL" id="CUQ81921.1"/>
    </source>
</evidence>
<dbReference type="EMBL" id="CZBX01000002">
    <property type="protein sequence ID" value="CUQ81921.1"/>
    <property type="molecule type" value="Genomic_DNA"/>
</dbReference>
<dbReference type="Pfam" id="PF01174">
    <property type="entry name" value="SNO"/>
    <property type="match status" value="1"/>
</dbReference>
<dbReference type="RefSeq" id="WP_055170764.1">
    <property type="nucleotide sequence ID" value="NZ_CZBX01000002.1"/>
</dbReference>
<dbReference type="PROSITE" id="PS51273">
    <property type="entry name" value="GATASE_TYPE_1"/>
    <property type="match status" value="1"/>
</dbReference>
<keyword evidence="12" id="KW-0808">Transferase</keyword>
<dbReference type="InterPro" id="IPR021196">
    <property type="entry name" value="PdxT/SNO_CS"/>
</dbReference>
<feature type="active site" description="Charge relay system" evidence="10">
    <location>
        <position position="176"/>
    </location>
</feature>
<evidence type="ECO:0000256" key="11">
    <source>
        <dbReference type="PIRSR" id="PIRSR005639-2"/>
    </source>
</evidence>
<dbReference type="FunFam" id="3.40.50.880:FF:000010">
    <property type="entry name" value="uncharacterized protein LOC100176842 isoform X2"/>
    <property type="match status" value="1"/>
</dbReference>
<evidence type="ECO:0000256" key="10">
    <source>
        <dbReference type="PIRSR" id="PIRSR005639-1"/>
    </source>
</evidence>
<dbReference type="GO" id="GO:0005829">
    <property type="term" value="C:cytosol"/>
    <property type="evidence" value="ECO:0007669"/>
    <property type="project" value="TreeGrafter"/>
</dbReference>